<evidence type="ECO:0000313" key="1">
    <source>
        <dbReference type="EMBL" id="ABR42078.1"/>
    </source>
</evidence>
<gene>
    <name evidence="1" type="ordered locus">BDI_0293</name>
</gene>
<dbReference type="KEGG" id="pdi:BDI_0293"/>
<dbReference type="PaxDb" id="435591-BDI_0293"/>
<dbReference type="Proteomes" id="UP000000566">
    <property type="component" value="Chromosome"/>
</dbReference>
<reference evidence="1 2" key="1">
    <citation type="journal article" date="2007" name="PLoS Biol.">
        <title>Evolution of symbiotic bacteria in the distal human intestine.</title>
        <authorList>
            <person name="Xu J."/>
            <person name="Mahowald M.A."/>
            <person name="Ley R.E."/>
            <person name="Lozupone C.A."/>
            <person name="Hamady M."/>
            <person name="Martens E.C."/>
            <person name="Henrissat B."/>
            <person name="Coutinho P.M."/>
            <person name="Minx P."/>
            <person name="Latreille P."/>
            <person name="Cordum H."/>
            <person name="Van Brunt A."/>
            <person name="Kim K."/>
            <person name="Fulton R.S."/>
            <person name="Fulton L.A."/>
            <person name="Clifton S.W."/>
            <person name="Wilson R.K."/>
            <person name="Knight R.D."/>
            <person name="Gordon J.I."/>
        </authorList>
    </citation>
    <scope>NUCLEOTIDE SEQUENCE [LARGE SCALE GENOMIC DNA]</scope>
    <source>
        <strain evidence="2">ATCC 8503 / DSM 20701 / CIP 104284 / JCM 5825 / NCTC 11152</strain>
    </source>
</reference>
<evidence type="ECO:0000313" key="2">
    <source>
        <dbReference type="Proteomes" id="UP000000566"/>
    </source>
</evidence>
<dbReference type="AlphaFoldDB" id="A6L8R4"/>
<proteinExistence type="predicted"/>
<protein>
    <submittedName>
        <fullName evidence="1">Uncharacterized protein</fullName>
    </submittedName>
</protein>
<organism evidence="1 2">
    <name type="scientific">Parabacteroides distasonis (strain ATCC 8503 / DSM 20701 / CIP 104284 / JCM 5825 / NCTC 11152)</name>
    <dbReference type="NCBI Taxonomy" id="435591"/>
    <lineage>
        <taxon>Bacteria</taxon>
        <taxon>Pseudomonadati</taxon>
        <taxon>Bacteroidota</taxon>
        <taxon>Bacteroidia</taxon>
        <taxon>Bacteroidales</taxon>
        <taxon>Tannerellaceae</taxon>
        <taxon>Parabacteroides</taxon>
    </lineage>
</organism>
<dbReference type="EMBL" id="CP000140">
    <property type="protein sequence ID" value="ABR42078.1"/>
    <property type="molecule type" value="Genomic_DNA"/>
</dbReference>
<name>A6L8R4_PARD8</name>
<keyword evidence="2" id="KW-1185">Reference proteome</keyword>
<sequence>MYARVWENRYCITCIICITRTPHTYTGIASRLRPHRATAIYVWANVNIHMKRCRYTHAKANVEDPRSRTAQIAKDQFHLQGGENPLPVLVACLIQLMAELLMMSDPSRQAVEGGTRTDIGSIGHGQLPFAIRAHRPLIQIFVVCLHKIGVFQFIYRYKDTEKVRIRQRSDPLIFIFYHLIPLDFTPPLRDSFRRKPEVVHS</sequence>
<dbReference type="HOGENOM" id="CLU_1341057_0_0_10"/>
<accession>A6L8R4</accession>
<dbReference type="STRING" id="435591.BDI_0293"/>